<dbReference type="Pfam" id="PF01725">
    <property type="entry name" value="Ham1p_like"/>
    <property type="match status" value="1"/>
</dbReference>
<dbReference type="InterPro" id="IPR002637">
    <property type="entry name" value="RdgB/HAM1"/>
</dbReference>
<dbReference type="PANTHER" id="PTHR11067">
    <property type="entry name" value="INOSINE TRIPHOSPHATE PYROPHOSPHATASE/HAM1 PROTEIN"/>
    <property type="match status" value="1"/>
</dbReference>
<dbReference type="InterPro" id="IPR029001">
    <property type="entry name" value="ITPase-like_fam"/>
</dbReference>
<protein>
    <submittedName>
        <fullName evidence="4">RdgB/HAM1 family non-canonical purine NTP pyrophosphatase</fullName>
    </submittedName>
</protein>
<dbReference type="NCBIfam" id="TIGR00042">
    <property type="entry name" value="RdgB/HAM1 family non-canonical purine NTP pyrophosphatase"/>
    <property type="match status" value="1"/>
</dbReference>
<gene>
    <name evidence="4" type="primary">rdgB</name>
    <name evidence="4" type="ORF">JW744_03905</name>
</gene>
<dbReference type="GO" id="GO:0047429">
    <property type="term" value="F:nucleoside triphosphate diphosphatase activity"/>
    <property type="evidence" value="ECO:0007669"/>
    <property type="project" value="InterPro"/>
</dbReference>
<name>A0A938YNU7_9ARCH</name>
<evidence type="ECO:0000256" key="1">
    <source>
        <dbReference type="ARBA" id="ARBA00008023"/>
    </source>
</evidence>
<accession>A0A938YNU7</accession>
<dbReference type="Proteomes" id="UP000809243">
    <property type="component" value="Unassembled WGS sequence"/>
</dbReference>
<dbReference type="CDD" id="cd00515">
    <property type="entry name" value="HAM1"/>
    <property type="match status" value="1"/>
</dbReference>
<proteinExistence type="inferred from homology"/>
<keyword evidence="2 3" id="KW-0378">Hydrolase</keyword>
<dbReference type="GO" id="GO:0009143">
    <property type="term" value="P:nucleoside triphosphate catabolic process"/>
    <property type="evidence" value="ECO:0007669"/>
    <property type="project" value="InterPro"/>
</dbReference>
<evidence type="ECO:0000313" key="5">
    <source>
        <dbReference type="Proteomes" id="UP000809243"/>
    </source>
</evidence>
<dbReference type="EMBL" id="JAFGDB010000064">
    <property type="protein sequence ID" value="MBN2067584.1"/>
    <property type="molecule type" value="Genomic_DNA"/>
</dbReference>
<dbReference type="AlphaFoldDB" id="A0A938YNU7"/>
<dbReference type="Gene3D" id="3.90.950.10">
    <property type="match status" value="1"/>
</dbReference>
<comment type="caution">
    <text evidence="4">The sequence shown here is derived from an EMBL/GenBank/DDBJ whole genome shotgun (WGS) entry which is preliminary data.</text>
</comment>
<organism evidence="4 5">
    <name type="scientific">Candidatus Iainarchaeum sp</name>
    <dbReference type="NCBI Taxonomy" id="3101447"/>
    <lineage>
        <taxon>Archaea</taxon>
        <taxon>Candidatus Iainarchaeota</taxon>
        <taxon>Candidatus Iainarchaeia</taxon>
        <taxon>Candidatus Iainarchaeales</taxon>
        <taxon>Candidatus Iainarchaeaceae</taxon>
        <taxon>Candidatus Iainarchaeum</taxon>
    </lineage>
</organism>
<dbReference type="GO" id="GO:0005737">
    <property type="term" value="C:cytoplasm"/>
    <property type="evidence" value="ECO:0007669"/>
    <property type="project" value="TreeGrafter"/>
</dbReference>
<dbReference type="PANTHER" id="PTHR11067:SF9">
    <property type="entry name" value="INOSINE TRIPHOSPHATE PYROPHOSPHATASE"/>
    <property type="match status" value="1"/>
</dbReference>
<sequence>MLTFATGNSHKFQEIKAICQEYGIELRQEKLELEEISSLDAKKIALHKARQAFEILKQPLIAEDTGFYFKAFKGFPGTMPKRVYESIGYAGILKLLKGENREAYSQCTICLMESPENYKFFEGRLEGSITEKVVKPKADVMPYERIFTPQGYKKAMGELSRKEKNEISHRAIAARKMAEWLKEKAIHGLVDSI</sequence>
<dbReference type="SUPFAM" id="SSF52972">
    <property type="entry name" value="ITPase-like"/>
    <property type="match status" value="1"/>
</dbReference>
<comment type="similarity">
    <text evidence="1 3">Belongs to the HAM1 NTPase family.</text>
</comment>
<evidence type="ECO:0000256" key="2">
    <source>
        <dbReference type="ARBA" id="ARBA00022801"/>
    </source>
</evidence>
<reference evidence="4" key="1">
    <citation type="submission" date="2021-01" db="EMBL/GenBank/DDBJ databases">
        <title>Active Sulfur Cycling in an Early Earth Analoge.</title>
        <authorList>
            <person name="Hahn C.R."/>
            <person name="Youssef N.H."/>
            <person name="Elshahed M."/>
        </authorList>
    </citation>
    <scope>NUCLEOTIDE SEQUENCE</scope>
    <source>
        <strain evidence="4">Zod_Metabat.1151</strain>
    </source>
</reference>
<evidence type="ECO:0000313" key="4">
    <source>
        <dbReference type="EMBL" id="MBN2067584.1"/>
    </source>
</evidence>
<evidence type="ECO:0000256" key="3">
    <source>
        <dbReference type="RuleBase" id="RU003781"/>
    </source>
</evidence>